<evidence type="ECO:0000256" key="2">
    <source>
        <dbReference type="SAM" id="Phobius"/>
    </source>
</evidence>
<dbReference type="OrthoDB" id="5327148at2759"/>
<feature type="non-terminal residue" evidence="3">
    <location>
        <position position="388"/>
    </location>
</feature>
<gene>
    <name evidence="3" type="ORF">BMF94_6707</name>
</gene>
<feature type="transmembrane region" description="Helical" evidence="2">
    <location>
        <begin position="355"/>
        <end position="376"/>
    </location>
</feature>
<feature type="transmembrane region" description="Helical" evidence="2">
    <location>
        <begin position="285"/>
        <end position="303"/>
    </location>
</feature>
<keyword evidence="2" id="KW-0812">Transmembrane</keyword>
<feature type="non-terminal residue" evidence="3">
    <location>
        <position position="1"/>
    </location>
</feature>
<proteinExistence type="predicted"/>
<keyword evidence="2" id="KW-1133">Transmembrane helix</keyword>
<dbReference type="AlphaFoldDB" id="A0A2S5B0H9"/>
<feature type="compositionally biased region" description="Low complexity" evidence="1">
    <location>
        <begin position="228"/>
        <end position="247"/>
    </location>
</feature>
<keyword evidence="2" id="KW-0472">Membrane</keyword>
<evidence type="ECO:0000256" key="1">
    <source>
        <dbReference type="SAM" id="MobiDB-lite"/>
    </source>
</evidence>
<reference evidence="3 4" key="1">
    <citation type="journal article" date="2018" name="Front. Microbiol.">
        <title>Prospects for Fungal Bioremediation of Acidic Radioactive Waste Sites: Characterization and Genome Sequence of Rhodotorula taiwanensis MD1149.</title>
        <authorList>
            <person name="Tkavc R."/>
            <person name="Matrosova V.Y."/>
            <person name="Grichenko O.E."/>
            <person name="Gostincar C."/>
            <person name="Volpe R.P."/>
            <person name="Klimenkova P."/>
            <person name="Gaidamakova E.K."/>
            <person name="Zhou C.E."/>
            <person name="Stewart B.J."/>
            <person name="Lyman M.G."/>
            <person name="Malfatti S.A."/>
            <person name="Rubinfeld B."/>
            <person name="Courtot M."/>
            <person name="Singh J."/>
            <person name="Dalgard C.L."/>
            <person name="Hamilton T."/>
            <person name="Frey K.G."/>
            <person name="Gunde-Cimerman N."/>
            <person name="Dugan L."/>
            <person name="Daly M.J."/>
        </authorList>
    </citation>
    <scope>NUCLEOTIDE SEQUENCE [LARGE SCALE GENOMIC DNA]</scope>
    <source>
        <strain evidence="3 4">MD1149</strain>
    </source>
</reference>
<feature type="region of interest" description="Disordered" evidence="1">
    <location>
        <begin position="208"/>
        <end position="257"/>
    </location>
</feature>
<protein>
    <submittedName>
        <fullName evidence="3">Uncharacterized protein</fullName>
    </submittedName>
</protein>
<evidence type="ECO:0000313" key="4">
    <source>
        <dbReference type="Proteomes" id="UP000237144"/>
    </source>
</evidence>
<comment type="caution">
    <text evidence="3">The sequence shown here is derived from an EMBL/GenBank/DDBJ whole genome shotgun (WGS) entry which is preliminary data.</text>
</comment>
<keyword evidence="4" id="KW-1185">Reference proteome</keyword>
<organism evidence="3 4">
    <name type="scientific">Rhodotorula taiwanensis</name>
    <dbReference type="NCBI Taxonomy" id="741276"/>
    <lineage>
        <taxon>Eukaryota</taxon>
        <taxon>Fungi</taxon>
        <taxon>Dikarya</taxon>
        <taxon>Basidiomycota</taxon>
        <taxon>Pucciniomycotina</taxon>
        <taxon>Microbotryomycetes</taxon>
        <taxon>Sporidiobolales</taxon>
        <taxon>Sporidiobolaceae</taxon>
        <taxon>Rhodotorula</taxon>
    </lineage>
</organism>
<evidence type="ECO:0000313" key="3">
    <source>
        <dbReference type="EMBL" id="POY70287.1"/>
    </source>
</evidence>
<feature type="transmembrane region" description="Helical" evidence="2">
    <location>
        <begin position="97"/>
        <end position="122"/>
    </location>
</feature>
<sequence>TFSIPAVSASLRSSFDARLVPSFRFTVNLRAARQRLFIRLSNRVSTAGPLPATRLDSLFTKAAGSTLFSRSVCPISHYATATSLNRKMVSFLSKPTILFLSFNLLRVLSVVGLCLVFASEIVTINSDVKGMRAEQNRNATSSISTATPSTTASINILRRDFVGHSLETPAAVRAASAAFSPASSAIPPAVPTRLIRVHRMAPHAGVFAHLERREPQLSDSSEQRHPSKSMSTASSASTPGPTATNAPLSRTSDESVPETQTCAYIGQTSIPKGTAGALFSTLDRIFASFLLLLMLFSELAPPFPPLSRPATWVHRFWSSFFPPFSDEYGVGVLGAVEVFVSCQVLSHATSGWIQVSSWFLFIVGILNMLAGLAFGARLKVVRSLSKDS</sequence>
<accession>A0A2S5B0H9</accession>
<dbReference type="Proteomes" id="UP000237144">
    <property type="component" value="Unassembled WGS sequence"/>
</dbReference>
<dbReference type="EMBL" id="PJQD01000132">
    <property type="protein sequence ID" value="POY70287.1"/>
    <property type="molecule type" value="Genomic_DNA"/>
</dbReference>
<feature type="compositionally biased region" description="Basic and acidic residues" evidence="1">
    <location>
        <begin position="209"/>
        <end position="225"/>
    </location>
</feature>
<name>A0A2S5B0H9_9BASI</name>